<dbReference type="GO" id="GO:0006508">
    <property type="term" value="P:proteolysis"/>
    <property type="evidence" value="ECO:0007669"/>
    <property type="project" value="UniProtKB-KW"/>
</dbReference>
<keyword evidence="5" id="KW-1185">Reference proteome</keyword>
<dbReference type="AlphaFoldDB" id="A0A2I0L062"/>
<comment type="caution">
    <text evidence="4">The sequence shown here is derived from an EMBL/GenBank/DDBJ whole genome shotgun (WGS) entry which is preliminary data.</text>
</comment>
<dbReference type="Pfam" id="PF22936">
    <property type="entry name" value="Pol_BBD"/>
    <property type="match status" value="1"/>
</dbReference>
<dbReference type="PANTHER" id="PTHR42648">
    <property type="entry name" value="TRANSPOSASE, PUTATIVE-RELATED"/>
    <property type="match status" value="1"/>
</dbReference>
<protein>
    <submittedName>
        <fullName evidence="4">Uncharacterized protein</fullName>
    </submittedName>
</protein>
<sequence length="272" mass="31392">MCPNRDWFSTYKSFEGGVMLMRNNTTCKIVGIGTVQIRMHDGVIKTLSDVKHIPDLMKNLFSLGVLDSNGCKVVIESNSMKVSHGALVLLRELDLTQLWHMHLGHMSEAGMIILSKIGLLPSPKVRKLDFFEHCFYGRQKRVSFGTSVHGARGTLDYIHFDLWGPAPVTSKGGRKYLLTFINDYSKKVWVYFPKHKDEVFKTFKQWKTLLEKQIGKTVKRLRTNNGVEFYGVDFTEYCLRKEYWAEAVNLACYLVYQSPHLSLELKTLEKLW</sequence>
<dbReference type="InterPro" id="IPR039537">
    <property type="entry name" value="Retrotran_Ty1/copia-like"/>
</dbReference>
<dbReference type="Proteomes" id="UP000233551">
    <property type="component" value="Unassembled WGS sequence"/>
</dbReference>
<evidence type="ECO:0000313" key="5">
    <source>
        <dbReference type="Proteomes" id="UP000233551"/>
    </source>
</evidence>
<dbReference type="PANTHER" id="PTHR42648:SF28">
    <property type="entry name" value="TRANSPOSON-ENCODED PROTEIN WITH RIBONUCLEASE H-LIKE AND RETROVIRUS ZINC FINGER-LIKE DOMAINS"/>
    <property type="match status" value="1"/>
</dbReference>
<dbReference type="Gene3D" id="3.30.420.10">
    <property type="entry name" value="Ribonuclease H-like superfamily/Ribonuclease H"/>
    <property type="match status" value="1"/>
</dbReference>
<evidence type="ECO:0000313" key="4">
    <source>
        <dbReference type="EMBL" id="PKI73973.1"/>
    </source>
</evidence>
<reference evidence="4 5" key="1">
    <citation type="submission" date="2017-11" db="EMBL/GenBank/DDBJ databases">
        <title>De-novo sequencing of pomegranate (Punica granatum L.) genome.</title>
        <authorList>
            <person name="Akparov Z."/>
            <person name="Amiraslanov A."/>
            <person name="Hajiyeva S."/>
            <person name="Abbasov M."/>
            <person name="Kaur K."/>
            <person name="Hamwieh A."/>
            <person name="Solovyev V."/>
            <person name="Salamov A."/>
            <person name="Braich B."/>
            <person name="Kosarev P."/>
            <person name="Mahmoud A."/>
            <person name="Hajiyev E."/>
            <person name="Babayeva S."/>
            <person name="Izzatullayeva V."/>
            <person name="Mammadov A."/>
            <person name="Mammadov A."/>
            <person name="Sharifova S."/>
            <person name="Ojaghi J."/>
            <person name="Eynullazada K."/>
            <person name="Bayramov B."/>
            <person name="Abdulazimova A."/>
            <person name="Shahmuradov I."/>
        </authorList>
    </citation>
    <scope>NUCLEOTIDE SEQUENCE [LARGE SCALE GENOMIC DNA]</scope>
    <source>
        <strain evidence="5">cv. AG2017</strain>
        <tissue evidence="4">Leaf</tissue>
    </source>
</reference>
<dbReference type="GO" id="GO:0008233">
    <property type="term" value="F:peptidase activity"/>
    <property type="evidence" value="ECO:0007669"/>
    <property type="project" value="UniProtKB-KW"/>
</dbReference>
<evidence type="ECO:0000256" key="1">
    <source>
        <dbReference type="ARBA" id="ARBA00022670"/>
    </source>
</evidence>
<dbReference type="GO" id="GO:0003676">
    <property type="term" value="F:nucleic acid binding"/>
    <property type="evidence" value="ECO:0007669"/>
    <property type="project" value="InterPro"/>
</dbReference>
<keyword evidence="1" id="KW-0378">Hydrolase</keyword>
<proteinExistence type="predicted"/>
<name>A0A2I0L062_PUNGR</name>
<dbReference type="STRING" id="22663.A0A2I0L062"/>
<dbReference type="InterPro" id="IPR012337">
    <property type="entry name" value="RNaseH-like_sf"/>
</dbReference>
<organism evidence="4 5">
    <name type="scientific">Punica granatum</name>
    <name type="common">Pomegranate</name>
    <dbReference type="NCBI Taxonomy" id="22663"/>
    <lineage>
        <taxon>Eukaryota</taxon>
        <taxon>Viridiplantae</taxon>
        <taxon>Streptophyta</taxon>
        <taxon>Embryophyta</taxon>
        <taxon>Tracheophyta</taxon>
        <taxon>Spermatophyta</taxon>
        <taxon>Magnoliopsida</taxon>
        <taxon>eudicotyledons</taxon>
        <taxon>Gunneridae</taxon>
        <taxon>Pentapetalae</taxon>
        <taxon>rosids</taxon>
        <taxon>malvids</taxon>
        <taxon>Myrtales</taxon>
        <taxon>Lythraceae</taxon>
        <taxon>Punica</taxon>
    </lineage>
</organism>
<feature type="domain" description="Retrovirus-related Pol polyprotein from transposon TNT 1-94-like beta-barrel" evidence="3">
    <location>
        <begin position="1"/>
        <end position="71"/>
    </location>
</feature>
<feature type="domain" description="GAG-pre-integrase" evidence="2">
    <location>
        <begin position="84"/>
        <end position="139"/>
    </location>
</feature>
<dbReference type="InterPro" id="IPR025724">
    <property type="entry name" value="GAG-pre-integrase_dom"/>
</dbReference>
<keyword evidence="1" id="KW-0645">Protease</keyword>
<dbReference type="SUPFAM" id="SSF53098">
    <property type="entry name" value="Ribonuclease H-like"/>
    <property type="match status" value="1"/>
</dbReference>
<gene>
    <name evidence="4" type="ORF">CRG98_005590</name>
</gene>
<dbReference type="InterPro" id="IPR036397">
    <property type="entry name" value="RNaseH_sf"/>
</dbReference>
<evidence type="ECO:0000259" key="3">
    <source>
        <dbReference type="Pfam" id="PF22936"/>
    </source>
</evidence>
<dbReference type="InterPro" id="IPR054722">
    <property type="entry name" value="PolX-like_BBD"/>
</dbReference>
<accession>A0A2I0L062</accession>
<dbReference type="Pfam" id="PF13976">
    <property type="entry name" value="gag_pre-integrs"/>
    <property type="match status" value="1"/>
</dbReference>
<dbReference type="EMBL" id="PGOL01000243">
    <property type="protein sequence ID" value="PKI73973.1"/>
    <property type="molecule type" value="Genomic_DNA"/>
</dbReference>
<evidence type="ECO:0000259" key="2">
    <source>
        <dbReference type="Pfam" id="PF13976"/>
    </source>
</evidence>